<dbReference type="InParanoid" id="A0A0V1BG09"/>
<reference evidence="1 2" key="1">
    <citation type="submission" date="2015-01" db="EMBL/GenBank/DDBJ databases">
        <title>Evolution of Trichinella species and genotypes.</title>
        <authorList>
            <person name="Korhonen P.K."/>
            <person name="Edoardo P."/>
            <person name="Giuseppe L.R."/>
            <person name="Gasser R.B."/>
        </authorList>
    </citation>
    <scope>NUCLEOTIDE SEQUENCE [LARGE SCALE GENOMIC DNA]</scope>
    <source>
        <strain evidence="1">ISS3</strain>
    </source>
</reference>
<accession>A0A0V1BG09</accession>
<evidence type="ECO:0000313" key="1">
    <source>
        <dbReference type="EMBL" id="KRY35839.1"/>
    </source>
</evidence>
<protein>
    <submittedName>
        <fullName evidence="1">Uncharacterized protein</fullName>
    </submittedName>
</protein>
<sequence length="85" mass="9387">MKLPVIRKGKFDCLTYSSAMLWVLSQQNFCICYTTWWKVATVASAGGGGGGALDLVKTFLTVVIRLISPLNNCNTDIRILLFTIE</sequence>
<dbReference type="AlphaFoldDB" id="A0A0V1BG09"/>
<dbReference type="Proteomes" id="UP000054776">
    <property type="component" value="Unassembled WGS sequence"/>
</dbReference>
<organism evidence="1 2">
    <name type="scientific">Trichinella spiralis</name>
    <name type="common">Trichina worm</name>
    <dbReference type="NCBI Taxonomy" id="6334"/>
    <lineage>
        <taxon>Eukaryota</taxon>
        <taxon>Metazoa</taxon>
        <taxon>Ecdysozoa</taxon>
        <taxon>Nematoda</taxon>
        <taxon>Enoplea</taxon>
        <taxon>Dorylaimia</taxon>
        <taxon>Trichinellida</taxon>
        <taxon>Trichinellidae</taxon>
        <taxon>Trichinella</taxon>
    </lineage>
</organism>
<keyword evidence="2" id="KW-1185">Reference proteome</keyword>
<name>A0A0V1BG09_TRISP</name>
<evidence type="ECO:0000313" key="2">
    <source>
        <dbReference type="Proteomes" id="UP000054776"/>
    </source>
</evidence>
<comment type="caution">
    <text evidence="1">The sequence shown here is derived from an EMBL/GenBank/DDBJ whole genome shotgun (WGS) entry which is preliminary data.</text>
</comment>
<gene>
    <name evidence="1" type="ORF">T01_8443</name>
</gene>
<dbReference type="OrthoDB" id="10453706at2759"/>
<proteinExistence type="predicted"/>
<dbReference type="EMBL" id="JYDH01000049">
    <property type="protein sequence ID" value="KRY35839.1"/>
    <property type="molecule type" value="Genomic_DNA"/>
</dbReference>